<reference evidence="3 4" key="1">
    <citation type="submission" date="2024-02" db="EMBL/GenBank/DDBJ databases">
        <title>Chromosome-scale genome assembly of the rough periwinkle Littorina saxatilis.</title>
        <authorList>
            <person name="De Jode A."/>
            <person name="Faria R."/>
            <person name="Formenti G."/>
            <person name="Sims Y."/>
            <person name="Smith T.P."/>
            <person name="Tracey A."/>
            <person name="Wood J.M.D."/>
            <person name="Zagrodzka Z.B."/>
            <person name="Johannesson K."/>
            <person name="Butlin R.K."/>
            <person name="Leder E.H."/>
        </authorList>
    </citation>
    <scope>NUCLEOTIDE SEQUENCE [LARGE SCALE GENOMIC DNA]</scope>
    <source>
        <strain evidence="3">Snail1</strain>
        <tissue evidence="3">Muscle</tissue>
    </source>
</reference>
<dbReference type="GO" id="GO:0005975">
    <property type="term" value="P:carbohydrate metabolic process"/>
    <property type="evidence" value="ECO:0007669"/>
    <property type="project" value="InterPro"/>
</dbReference>
<dbReference type="Proteomes" id="UP001374579">
    <property type="component" value="Unassembled WGS sequence"/>
</dbReference>
<dbReference type="SMART" id="SM00494">
    <property type="entry name" value="ChtBD2"/>
    <property type="match status" value="1"/>
</dbReference>
<evidence type="ECO:0000256" key="1">
    <source>
        <dbReference type="SAM" id="SignalP"/>
    </source>
</evidence>
<protein>
    <recommendedName>
        <fullName evidence="2">Chitin-binding type-2 domain-containing protein</fullName>
    </recommendedName>
</protein>
<dbReference type="EMBL" id="JBAMIC010000021">
    <property type="protein sequence ID" value="KAK7092945.1"/>
    <property type="molecule type" value="Genomic_DNA"/>
</dbReference>
<dbReference type="InterPro" id="IPR002509">
    <property type="entry name" value="NODB_dom"/>
</dbReference>
<dbReference type="InterPro" id="IPR036508">
    <property type="entry name" value="Chitin-bd_dom_sf"/>
</dbReference>
<dbReference type="InterPro" id="IPR011330">
    <property type="entry name" value="Glyco_hydro/deAcase_b/a-brl"/>
</dbReference>
<dbReference type="PANTHER" id="PTHR45985">
    <property type="match status" value="1"/>
</dbReference>
<dbReference type="GO" id="GO:0016810">
    <property type="term" value="F:hydrolase activity, acting on carbon-nitrogen (but not peptide) bonds"/>
    <property type="evidence" value="ECO:0007669"/>
    <property type="project" value="InterPro"/>
</dbReference>
<dbReference type="InterPro" id="IPR002557">
    <property type="entry name" value="Chitin-bd_dom"/>
</dbReference>
<keyword evidence="1" id="KW-0732">Signal</keyword>
<evidence type="ECO:0000313" key="3">
    <source>
        <dbReference type="EMBL" id="KAK7092945.1"/>
    </source>
</evidence>
<name>A0AAN9G3T6_9CAEN</name>
<dbReference type="Gene3D" id="3.20.20.370">
    <property type="entry name" value="Glycoside hydrolase/deacetylase"/>
    <property type="match status" value="1"/>
</dbReference>
<dbReference type="SUPFAM" id="SSF57625">
    <property type="entry name" value="Invertebrate chitin-binding proteins"/>
    <property type="match status" value="1"/>
</dbReference>
<dbReference type="AlphaFoldDB" id="A0AAN9G3T6"/>
<organism evidence="3 4">
    <name type="scientific">Littorina saxatilis</name>
    <dbReference type="NCBI Taxonomy" id="31220"/>
    <lineage>
        <taxon>Eukaryota</taxon>
        <taxon>Metazoa</taxon>
        <taxon>Spiralia</taxon>
        <taxon>Lophotrochozoa</taxon>
        <taxon>Mollusca</taxon>
        <taxon>Gastropoda</taxon>
        <taxon>Caenogastropoda</taxon>
        <taxon>Littorinimorpha</taxon>
        <taxon>Littorinoidea</taxon>
        <taxon>Littorinidae</taxon>
        <taxon>Littorina</taxon>
    </lineage>
</organism>
<dbReference type="PANTHER" id="PTHR45985:SF3">
    <property type="entry name" value="CHITIN DEACETYLASE-LIKE 4"/>
    <property type="match status" value="1"/>
</dbReference>
<feature type="signal peptide" evidence="1">
    <location>
        <begin position="1"/>
        <end position="30"/>
    </location>
</feature>
<accession>A0AAN9G3T6</accession>
<dbReference type="InterPro" id="IPR052740">
    <property type="entry name" value="CE4"/>
</dbReference>
<dbReference type="Pfam" id="PF01522">
    <property type="entry name" value="Polysacc_deac_1"/>
    <property type="match status" value="1"/>
</dbReference>
<sequence>MFTRQKHLSFLLCYSIALLLTAVAVSVAAAEPLGITCSVNGAVHCHSADPASFTRCVNGELHVFQCPGRLQFSTHSQMCDWPLNADCHVQGETGQSKANPAMPDTDCQPSRCKPPSCWCPGTLPPGGLSVNSTPQMVMLTFDDEVTATYYQHFQRLFRAGRNNPNGCPVRGCLFVSDGGTDYGLVRSLYAMGMEVASHTLSHRHPFNWWATATYQHFVDEAEGMRRKLVSKARVPYDAVQGFRVPYLQVGGDSMYKALYYQNFTYDSSMFRKKEGGEQIWPFTLDFPLPHKFCQLKPCPSETYPGLWEIPLQKWYCDDGNSCPMPDGCCLSTDIEEDLKFFRSNFKRYYDFNRAPFGIFIHAGWFNEKLHLEALDHFIDELLMLEDVYFVTPIQVISWMKNPTPLDKINSFRPWACETSS</sequence>
<feature type="domain" description="Chitin-binding type-2" evidence="2">
    <location>
        <begin position="45"/>
        <end position="89"/>
    </location>
</feature>
<proteinExistence type="predicted"/>
<comment type="caution">
    <text evidence="3">The sequence shown here is derived from an EMBL/GenBank/DDBJ whole genome shotgun (WGS) entry which is preliminary data.</text>
</comment>
<dbReference type="GO" id="GO:0005576">
    <property type="term" value="C:extracellular region"/>
    <property type="evidence" value="ECO:0007669"/>
    <property type="project" value="InterPro"/>
</dbReference>
<dbReference type="Pfam" id="PF01607">
    <property type="entry name" value="CBM_14"/>
    <property type="match status" value="1"/>
</dbReference>
<dbReference type="Gene3D" id="2.170.140.10">
    <property type="entry name" value="Chitin binding domain"/>
    <property type="match status" value="1"/>
</dbReference>
<evidence type="ECO:0000313" key="4">
    <source>
        <dbReference type="Proteomes" id="UP001374579"/>
    </source>
</evidence>
<dbReference type="SUPFAM" id="SSF88713">
    <property type="entry name" value="Glycoside hydrolase/deacetylase"/>
    <property type="match status" value="1"/>
</dbReference>
<keyword evidence="4" id="KW-1185">Reference proteome</keyword>
<dbReference type="PROSITE" id="PS50940">
    <property type="entry name" value="CHIT_BIND_II"/>
    <property type="match status" value="1"/>
</dbReference>
<evidence type="ECO:0000259" key="2">
    <source>
        <dbReference type="PROSITE" id="PS50940"/>
    </source>
</evidence>
<gene>
    <name evidence="3" type="ORF">V1264_008617</name>
</gene>
<feature type="chain" id="PRO_5042945479" description="Chitin-binding type-2 domain-containing protein" evidence="1">
    <location>
        <begin position="31"/>
        <end position="420"/>
    </location>
</feature>
<dbReference type="GO" id="GO:0008061">
    <property type="term" value="F:chitin binding"/>
    <property type="evidence" value="ECO:0007669"/>
    <property type="project" value="InterPro"/>
</dbReference>